<evidence type="ECO:0000259" key="3">
    <source>
        <dbReference type="PROSITE" id="PS50240"/>
    </source>
</evidence>
<reference evidence="4 5" key="1">
    <citation type="submission" date="2018-03" db="EMBL/GenBank/DDBJ databases">
        <title>Genomic Encyclopedia of Type Strains, Phase III (KMG-III): the genomes of soil and plant-associated and newly described type strains.</title>
        <authorList>
            <person name="Whitman W."/>
        </authorList>
    </citation>
    <scope>NUCLEOTIDE SEQUENCE [LARGE SCALE GENOMIC DNA]</scope>
    <source>
        <strain evidence="4 5">CGMCC 4.7097</strain>
    </source>
</reference>
<dbReference type="PANTHER" id="PTHR24276">
    <property type="entry name" value="POLYSERASE-RELATED"/>
    <property type="match status" value="1"/>
</dbReference>
<dbReference type="CDD" id="cd00190">
    <property type="entry name" value="Tryp_SPc"/>
    <property type="match status" value="1"/>
</dbReference>
<dbReference type="InterPro" id="IPR043504">
    <property type="entry name" value="Peptidase_S1_PA_chymotrypsin"/>
</dbReference>
<comment type="similarity">
    <text evidence="1">Belongs to the peptidase S1 family.</text>
</comment>
<name>A0A2P8HZV3_SACCR</name>
<comment type="caution">
    <text evidence="4">The sequence shown here is derived from an EMBL/GenBank/DDBJ whole genome shotgun (WGS) entry which is preliminary data.</text>
</comment>
<dbReference type="InterPro" id="IPR050430">
    <property type="entry name" value="Peptidase_S1"/>
</dbReference>
<dbReference type="Pfam" id="PF00089">
    <property type="entry name" value="Trypsin"/>
    <property type="match status" value="1"/>
</dbReference>
<dbReference type="InterPro" id="IPR001314">
    <property type="entry name" value="Peptidase_S1A"/>
</dbReference>
<gene>
    <name evidence="4" type="ORF">B0I31_11834</name>
</gene>
<evidence type="ECO:0000256" key="1">
    <source>
        <dbReference type="ARBA" id="ARBA00007664"/>
    </source>
</evidence>
<dbReference type="SUPFAM" id="SSF50494">
    <property type="entry name" value="Trypsin-like serine proteases"/>
    <property type="match status" value="1"/>
</dbReference>
<dbReference type="Gene3D" id="2.40.10.10">
    <property type="entry name" value="Trypsin-like serine proteases"/>
    <property type="match status" value="1"/>
</dbReference>
<dbReference type="OrthoDB" id="3657335at2"/>
<sequence length="313" mass="33352">MTEVIDPFREPAARLARAVAGDDDLRFALVFQAVVDQVVGFAEADDLVEVATEALNGDSDTRSASSSSPVDGLYADSTFLANARAMAEDHRRVVGGAPTSDFPDCVAVGSADGWCCSGTLIAPDVVLTAAHCVDPEGCGQRVHIGDDVRYADTDTIVKVRKAVIHPGYRGPGSPDDLAVLRLARSADVAPRALAPADALEDRTFVRVVGFGRTDFAGRVGYGRRRQVDVPLAGRDVDYGADLDTEFVAATPSRNRDSCRGDSGGPAYVRIGDRWLLAGATSRATKSRRRKCGDGGIYTRVTSHERWIRSVAGR</sequence>
<evidence type="ECO:0000256" key="2">
    <source>
        <dbReference type="ARBA" id="ARBA00023157"/>
    </source>
</evidence>
<dbReference type="PROSITE" id="PS50240">
    <property type="entry name" value="TRYPSIN_DOM"/>
    <property type="match status" value="1"/>
</dbReference>
<dbReference type="PRINTS" id="PR00722">
    <property type="entry name" value="CHYMOTRYPSIN"/>
</dbReference>
<dbReference type="GO" id="GO:0004252">
    <property type="term" value="F:serine-type endopeptidase activity"/>
    <property type="evidence" value="ECO:0007669"/>
    <property type="project" value="InterPro"/>
</dbReference>
<accession>A0A2P8HZV3</accession>
<organism evidence="4 5">
    <name type="scientific">Saccharothrix carnea</name>
    <dbReference type="NCBI Taxonomy" id="1280637"/>
    <lineage>
        <taxon>Bacteria</taxon>
        <taxon>Bacillati</taxon>
        <taxon>Actinomycetota</taxon>
        <taxon>Actinomycetes</taxon>
        <taxon>Pseudonocardiales</taxon>
        <taxon>Pseudonocardiaceae</taxon>
        <taxon>Saccharothrix</taxon>
    </lineage>
</organism>
<keyword evidence="2" id="KW-1015">Disulfide bond</keyword>
<dbReference type="PANTHER" id="PTHR24276:SF98">
    <property type="entry name" value="FI18310P1-RELATED"/>
    <property type="match status" value="1"/>
</dbReference>
<dbReference type="InterPro" id="IPR018114">
    <property type="entry name" value="TRYPSIN_HIS"/>
</dbReference>
<dbReference type="Proteomes" id="UP000241118">
    <property type="component" value="Unassembled WGS sequence"/>
</dbReference>
<dbReference type="PROSITE" id="PS00134">
    <property type="entry name" value="TRYPSIN_HIS"/>
    <property type="match status" value="1"/>
</dbReference>
<dbReference type="EMBL" id="PYAX01000018">
    <property type="protein sequence ID" value="PSL51721.1"/>
    <property type="molecule type" value="Genomic_DNA"/>
</dbReference>
<evidence type="ECO:0000313" key="5">
    <source>
        <dbReference type="Proteomes" id="UP000241118"/>
    </source>
</evidence>
<proteinExistence type="inferred from homology"/>
<dbReference type="SMART" id="SM00020">
    <property type="entry name" value="Tryp_SPc"/>
    <property type="match status" value="1"/>
</dbReference>
<dbReference type="InterPro" id="IPR001254">
    <property type="entry name" value="Trypsin_dom"/>
</dbReference>
<dbReference type="RefSeq" id="WP_106619599.1">
    <property type="nucleotide sequence ID" value="NZ_PYAX01000018.1"/>
</dbReference>
<evidence type="ECO:0000313" key="4">
    <source>
        <dbReference type="EMBL" id="PSL51721.1"/>
    </source>
</evidence>
<dbReference type="AlphaFoldDB" id="A0A2P8HZV3"/>
<keyword evidence="5" id="KW-1185">Reference proteome</keyword>
<feature type="domain" description="Peptidase S1" evidence="3">
    <location>
        <begin position="93"/>
        <end position="312"/>
    </location>
</feature>
<dbReference type="GO" id="GO:0006508">
    <property type="term" value="P:proteolysis"/>
    <property type="evidence" value="ECO:0007669"/>
    <property type="project" value="InterPro"/>
</dbReference>
<dbReference type="InterPro" id="IPR009003">
    <property type="entry name" value="Peptidase_S1_PA"/>
</dbReference>
<protein>
    <submittedName>
        <fullName evidence="4">Trypsin</fullName>
    </submittedName>
</protein>